<keyword evidence="2" id="KW-0472">Membrane</keyword>
<dbReference type="EMBL" id="CP136892">
    <property type="protein sequence ID" value="WOL01098.1"/>
    <property type="molecule type" value="Genomic_DNA"/>
</dbReference>
<evidence type="ECO:0000256" key="1">
    <source>
        <dbReference type="SAM" id="MobiDB-lite"/>
    </source>
</evidence>
<keyword evidence="4" id="KW-1185">Reference proteome</keyword>
<evidence type="ECO:0000313" key="4">
    <source>
        <dbReference type="Proteomes" id="UP001327560"/>
    </source>
</evidence>
<dbReference type="Proteomes" id="UP001327560">
    <property type="component" value="Chromosome 3"/>
</dbReference>
<sequence>MAALKPPSLSIASFISLNSIDRPLPSPPSHHRQMYLLDAASPKYCSKQGLCFPKLNKKLLYTLSSLLISLLSLIFLLWLTLHPSKPKFYLKDTVVYQLAPAVAPRHASSTPPSRPPSSPATPTHAPASTTTGCAPTPPTRASRSPSTPCCRPSTRATKTSTSSLPPSPGPPCRWRRRSGTRSATTRQPGRCTSISGSTGNFGGRLTAGCRGATESTSTASRS</sequence>
<dbReference type="AlphaFoldDB" id="A0AAQ3K359"/>
<feature type="compositionally biased region" description="Low complexity" evidence="1">
    <location>
        <begin position="139"/>
        <end position="164"/>
    </location>
</feature>
<name>A0AAQ3K359_9LILI</name>
<feature type="compositionally biased region" description="Polar residues" evidence="1">
    <location>
        <begin position="213"/>
        <end position="222"/>
    </location>
</feature>
<keyword evidence="2" id="KW-1133">Transmembrane helix</keyword>
<proteinExistence type="predicted"/>
<accession>A0AAQ3K359</accession>
<protein>
    <submittedName>
        <fullName evidence="3">Uncharacterized protein</fullName>
    </submittedName>
</protein>
<organism evidence="3 4">
    <name type="scientific">Canna indica</name>
    <name type="common">Indian-shot</name>
    <dbReference type="NCBI Taxonomy" id="4628"/>
    <lineage>
        <taxon>Eukaryota</taxon>
        <taxon>Viridiplantae</taxon>
        <taxon>Streptophyta</taxon>
        <taxon>Embryophyta</taxon>
        <taxon>Tracheophyta</taxon>
        <taxon>Spermatophyta</taxon>
        <taxon>Magnoliopsida</taxon>
        <taxon>Liliopsida</taxon>
        <taxon>Zingiberales</taxon>
        <taxon>Cannaceae</taxon>
        <taxon>Canna</taxon>
    </lineage>
</organism>
<reference evidence="3 4" key="1">
    <citation type="submission" date="2023-10" db="EMBL/GenBank/DDBJ databases">
        <title>Chromosome-scale genome assembly provides insights into flower coloration mechanisms of Canna indica.</title>
        <authorList>
            <person name="Li C."/>
        </authorList>
    </citation>
    <scope>NUCLEOTIDE SEQUENCE [LARGE SCALE GENOMIC DNA]</scope>
    <source>
        <tissue evidence="3">Flower</tissue>
    </source>
</reference>
<feature type="transmembrane region" description="Helical" evidence="2">
    <location>
        <begin position="59"/>
        <end position="81"/>
    </location>
</feature>
<feature type="region of interest" description="Disordered" evidence="1">
    <location>
        <begin position="103"/>
        <end position="222"/>
    </location>
</feature>
<evidence type="ECO:0000313" key="3">
    <source>
        <dbReference type="EMBL" id="WOL01098.1"/>
    </source>
</evidence>
<gene>
    <name evidence="3" type="ORF">Cni_G09811</name>
</gene>
<feature type="compositionally biased region" description="Low complexity" evidence="1">
    <location>
        <begin position="120"/>
        <end position="131"/>
    </location>
</feature>
<keyword evidence="2" id="KW-0812">Transmembrane</keyword>
<evidence type="ECO:0000256" key="2">
    <source>
        <dbReference type="SAM" id="Phobius"/>
    </source>
</evidence>